<sequence>MSRGYDLIVDFDFDFERGSSFLLLEVIIHENKIKMGYENCVVCGKRQEGLYKLLPHFRSRQENKYIHKMCLMLFSSDWNRKVAVNERLYYNDYRRHCGICSKRNKSQVIRCAYSSCRKRFHLDCLKNPVIQVNSNSRNHYTRLDVYCPEHSLNLIKTNNLDEHVESIFNEHLLNQEQEPGQIQKSKHKKKHKKKHSRSRSRSHKKSRRRSSSQYRFSNSKSSKLSSQSLVNKNTSKSSVKNQSNIVQDRLLEIPESQITEGMIKDILQLGPIQDKIIQISEPEPFTQQIQQQPIFFEQQQQFQKENVYPQIQRPIIEDPEFPYTERDNKRDQSILKWWDKIEEIYFKGEEKLILTKKEEFKNPFIWSNKALDEELLNYADQMNIEPIIQLRYQCRGSINVLIRCSKAQYYFIRYSFTEHVGKATPKGLLKTNIQLYRYLQETVDIPTYSDKDIIGKDLIYLENCELTKQEYQDCFELEQQIKEIHSKLESQLDIESDTVQQFDIVYHIMNNELSSIVSQNNQFREQINSQITDYNFKILKTEQQLLIDLLRWSQIVKAFINGYKDKTEDALNSFYPCQLTLTTQSSQKAQQKKKKIHSKENVQPLDTDCKICFDYHYTDFNPVIYCGKCSTSFHKNCYGLTGSLDEDDVICDACYYESSKLNQFRRGAAKCRICKKLGLPQKYIRNSFYHVSCLLLTNQVILSDGAYDVRYRKNDIKQFCKDNESSTPQCAVCGDSKGFRFMCSGGETIPCKHAFHPICAYLHGLTIDIESEDLEQCCKELRFAQLNVYIKCVLHCNKTLQELVKQTYYRRFALNYEQTAKCGGEDIFISEFKKTKGYRYLSFKLPISRNDNLQQFINQNGTPTQQM</sequence>
<dbReference type="AlphaFoldDB" id="A0A8S1N6U5"/>
<dbReference type="InterPro" id="IPR001965">
    <property type="entry name" value="Znf_PHD"/>
</dbReference>
<dbReference type="PANTHER" id="PTHR13793">
    <property type="entry name" value="PHD FINGER PROTEINS"/>
    <property type="match status" value="1"/>
</dbReference>
<evidence type="ECO:0000313" key="6">
    <source>
        <dbReference type="EMBL" id="CAD8085283.1"/>
    </source>
</evidence>
<dbReference type="GO" id="GO:0006357">
    <property type="term" value="P:regulation of transcription by RNA polymerase II"/>
    <property type="evidence" value="ECO:0007669"/>
    <property type="project" value="TreeGrafter"/>
</dbReference>
<dbReference type="PANTHER" id="PTHR13793:SF107">
    <property type="entry name" value="BROMODOMAIN-CONTAINING PROTEIN HOMOLOG"/>
    <property type="match status" value="1"/>
</dbReference>
<feature type="compositionally biased region" description="Low complexity" evidence="4">
    <location>
        <begin position="211"/>
        <end position="233"/>
    </location>
</feature>
<evidence type="ECO:0000256" key="2">
    <source>
        <dbReference type="ARBA" id="ARBA00022771"/>
    </source>
</evidence>
<feature type="compositionally biased region" description="Basic residues" evidence="4">
    <location>
        <begin position="184"/>
        <end position="210"/>
    </location>
</feature>
<gene>
    <name evidence="6" type="ORF">PSON_ATCC_30995.1.T0480078</name>
</gene>
<feature type="region of interest" description="Disordered" evidence="4">
    <location>
        <begin position="175"/>
        <end position="241"/>
    </location>
</feature>
<dbReference type="Pfam" id="PF13831">
    <property type="entry name" value="PHD_2"/>
    <property type="match status" value="1"/>
</dbReference>
<evidence type="ECO:0000256" key="1">
    <source>
        <dbReference type="ARBA" id="ARBA00022723"/>
    </source>
</evidence>
<dbReference type="InterPro" id="IPR050701">
    <property type="entry name" value="Histone_Mod_Regulator"/>
</dbReference>
<protein>
    <recommendedName>
        <fullName evidence="5">Zinc finger PHD-type domain-containing protein</fullName>
    </recommendedName>
</protein>
<reference evidence="6" key="1">
    <citation type="submission" date="2021-01" db="EMBL/GenBank/DDBJ databases">
        <authorList>
            <consortium name="Genoscope - CEA"/>
            <person name="William W."/>
        </authorList>
    </citation>
    <scope>NUCLEOTIDE SEQUENCE</scope>
</reference>
<keyword evidence="7" id="KW-1185">Reference proteome</keyword>
<evidence type="ECO:0000256" key="3">
    <source>
        <dbReference type="ARBA" id="ARBA00022833"/>
    </source>
</evidence>
<dbReference type="SMART" id="SM00249">
    <property type="entry name" value="PHD"/>
    <property type="match status" value="3"/>
</dbReference>
<feature type="domain" description="Zinc finger PHD-type" evidence="5">
    <location>
        <begin position="96"/>
        <end position="151"/>
    </location>
</feature>
<dbReference type="Pfam" id="PF13832">
    <property type="entry name" value="zf-HC5HC2H_2"/>
    <property type="match status" value="1"/>
</dbReference>
<dbReference type="GO" id="GO:0008270">
    <property type="term" value="F:zinc ion binding"/>
    <property type="evidence" value="ECO:0007669"/>
    <property type="project" value="UniProtKB-KW"/>
</dbReference>
<dbReference type="Pfam" id="PF13771">
    <property type="entry name" value="zf-HC5HC2H"/>
    <property type="match status" value="1"/>
</dbReference>
<organism evidence="6 7">
    <name type="scientific">Paramecium sonneborni</name>
    <dbReference type="NCBI Taxonomy" id="65129"/>
    <lineage>
        <taxon>Eukaryota</taxon>
        <taxon>Sar</taxon>
        <taxon>Alveolata</taxon>
        <taxon>Ciliophora</taxon>
        <taxon>Intramacronucleata</taxon>
        <taxon>Oligohymenophorea</taxon>
        <taxon>Peniculida</taxon>
        <taxon>Parameciidae</taxon>
        <taxon>Paramecium</taxon>
    </lineage>
</organism>
<dbReference type="Proteomes" id="UP000692954">
    <property type="component" value="Unassembled WGS sequence"/>
</dbReference>
<comment type="caution">
    <text evidence="6">The sequence shown here is derived from an EMBL/GenBank/DDBJ whole genome shotgun (WGS) entry which is preliminary data.</text>
</comment>
<feature type="domain" description="Zinc finger PHD-type" evidence="5">
    <location>
        <begin position="608"/>
        <end position="655"/>
    </location>
</feature>
<evidence type="ECO:0000259" key="5">
    <source>
        <dbReference type="SMART" id="SM00249"/>
    </source>
</evidence>
<name>A0A8S1N6U5_9CILI</name>
<dbReference type="InterPro" id="IPR019787">
    <property type="entry name" value="Znf_PHD-finger"/>
</dbReference>
<evidence type="ECO:0000313" key="7">
    <source>
        <dbReference type="Proteomes" id="UP000692954"/>
    </source>
</evidence>
<keyword evidence="2" id="KW-0863">Zinc-finger</keyword>
<keyword evidence="1" id="KW-0479">Metal-binding</keyword>
<accession>A0A8S1N6U5</accession>
<dbReference type="OrthoDB" id="301760at2759"/>
<feature type="domain" description="Zinc finger PHD-type" evidence="5">
    <location>
        <begin position="729"/>
        <end position="782"/>
    </location>
</feature>
<keyword evidence="3" id="KW-0862">Zinc</keyword>
<dbReference type="EMBL" id="CAJJDN010000048">
    <property type="protein sequence ID" value="CAD8085283.1"/>
    <property type="molecule type" value="Genomic_DNA"/>
</dbReference>
<evidence type="ECO:0000256" key="4">
    <source>
        <dbReference type="SAM" id="MobiDB-lite"/>
    </source>
</evidence>
<proteinExistence type="predicted"/>